<comment type="caution">
    <text evidence="2">The sequence shown here is derived from an EMBL/GenBank/DDBJ whole genome shotgun (WGS) entry which is preliminary data.</text>
</comment>
<evidence type="ECO:0000256" key="1">
    <source>
        <dbReference type="SAM" id="MobiDB-lite"/>
    </source>
</evidence>
<gene>
    <name evidence="2" type="ORF">AAF712_016756</name>
</gene>
<evidence type="ECO:0000313" key="2">
    <source>
        <dbReference type="EMBL" id="KAL0056639.1"/>
    </source>
</evidence>
<proteinExistence type="predicted"/>
<evidence type="ECO:0000313" key="3">
    <source>
        <dbReference type="Proteomes" id="UP001437256"/>
    </source>
</evidence>
<feature type="region of interest" description="Disordered" evidence="1">
    <location>
        <begin position="121"/>
        <end position="153"/>
    </location>
</feature>
<keyword evidence="3" id="KW-1185">Reference proteome</keyword>
<dbReference type="EMBL" id="JBBXMP010001153">
    <property type="protein sequence ID" value="KAL0056639.1"/>
    <property type="molecule type" value="Genomic_DNA"/>
</dbReference>
<dbReference type="Proteomes" id="UP001437256">
    <property type="component" value="Unassembled WGS sequence"/>
</dbReference>
<name>A0ABR2Z6T5_9AGAR</name>
<sequence>MSYCKLVCSIQISLQEEITPEENNEVFDLMSQFSDEFEEMYYHRRKDRIHMVRPAIHAPSHIALDTARIGPGIIYSQWAMERLIGYLGGLIRQHSNPFANLAQRAIRLAMSNVLKAMDPSLKAGSKSPASPRGAKDIGGGYSMRRATDSTARPVTSQEMTAIRVYLRENGLPVDDDYVLKVTRWARVGLPNGQIARSRWKEDAKGLENVRMARNVQLELNSERHLAEVHFYMNLSIHGIDHHLAVGSFYGPPHQGLYNASSKTYISVQHQRDVDVRVFPITAISCVVMMAPDPRYSTYIQDGSEVNRYFMMSRPGLKVAEFTGIGLEEEEEENTGGGDV</sequence>
<organism evidence="2 3">
    <name type="scientific">Marasmius tenuissimus</name>
    <dbReference type="NCBI Taxonomy" id="585030"/>
    <lineage>
        <taxon>Eukaryota</taxon>
        <taxon>Fungi</taxon>
        <taxon>Dikarya</taxon>
        <taxon>Basidiomycota</taxon>
        <taxon>Agaricomycotina</taxon>
        <taxon>Agaricomycetes</taxon>
        <taxon>Agaricomycetidae</taxon>
        <taxon>Agaricales</taxon>
        <taxon>Marasmiineae</taxon>
        <taxon>Marasmiaceae</taxon>
        <taxon>Marasmius</taxon>
    </lineage>
</organism>
<reference evidence="2 3" key="1">
    <citation type="submission" date="2024-05" db="EMBL/GenBank/DDBJ databases">
        <title>A draft genome resource for the thread blight pathogen Marasmius tenuissimus strain MS-2.</title>
        <authorList>
            <person name="Yulfo-Soto G.E."/>
            <person name="Baruah I.K."/>
            <person name="Amoako-Attah I."/>
            <person name="Bukari Y."/>
            <person name="Meinhardt L.W."/>
            <person name="Bailey B.A."/>
            <person name="Cohen S.P."/>
        </authorList>
    </citation>
    <scope>NUCLEOTIDE SEQUENCE [LARGE SCALE GENOMIC DNA]</scope>
    <source>
        <strain evidence="2 3">MS-2</strain>
    </source>
</reference>
<protein>
    <submittedName>
        <fullName evidence="2">Uncharacterized protein</fullName>
    </submittedName>
</protein>
<accession>A0ABR2Z6T5</accession>